<dbReference type="GO" id="GO:0050660">
    <property type="term" value="F:flavin adenine dinucleotide binding"/>
    <property type="evidence" value="ECO:0007669"/>
    <property type="project" value="InterPro"/>
</dbReference>
<dbReference type="AlphaFoldDB" id="H8X2M6"/>
<keyword evidence="3" id="KW-0274">FAD</keyword>
<dbReference type="RefSeq" id="XP_003868477.1">
    <property type="nucleotide sequence ID" value="XM_003868429.1"/>
</dbReference>
<dbReference type="InterPro" id="IPR050346">
    <property type="entry name" value="FMO-like"/>
</dbReference>
<proteinExistence type="inferred from homology"/>
<dbReference type="SUPFAM" id="SSF51905">
    <property type="entry name" value="FAD/NAD(P)-binding domain"/>
    <property type="match status" value="2"/>
</dbReference>
<evidence type="ECO:0000313" key="6">
    <source>
        <dbReference type="EMBL" id="CCG25573.1"/>
    </source>
</evidence>
<dbReference type="HOGENOM" id="CLU_006909_5_3_1"/>
<dbReference type="PANTHER" id="PTHR23023">
    <property type="entry name" value="DIMETHYLANILINE MONOOXYGENASE"/>
    <property type="match status" value="1"/>
</dbReference>
<gene>
    <name evidence="6" type="ORF">CORT_0C01970</name>
</gene>
<evidence type="ECO:0000256" key="3">
    <source>
        <dbReference type="ARBA" id="ARBA00022827"/>
    </source>
</evidence>
<dbReference type="EMBL" id="HE681721">
    <property type="protein sequence ID" value="CCG25573.1"/>
    <property type="molecule type" value="Genomic_DNA"/>
</dbReference>
<dbReference type="eggNOG" id="KOG1399">
    <property type="taxonomic scope" value="Eukaryota"/>
</dbReference>
<evidence type="ECO:0000256" key="2">
    <source>
        <dbReference type="ARBA" id="ARBA00022630"/>
    </source>
</evidence>
<evidence type="ECO:0000256" key="5">
    <source>
        <dbReference type="SAM" id="MobiDB-lite"/>
    </source>
</evidence>
<accession>H8X2M6</accession>
<keyword evidence="4" id="KW-0560">Oxidoreductase</keyword>
<feature type="region of interest" description="Disordered" evidence="5">
    <location>
        <begin position="86"/>
        <end position="107"/>
    </location>
</feature>
<dbReference type="InterPro" id="IPR020946">
    <property type="entry name" value="Flavin_mOase-like"/>
</dbReference>
<dbReference type="KEGG" id="cot:CORT_0C01970"/>
<dbReference type="GeneID" id="14539535"/>
<reference evidence="6 7" key="1">
    <citation type="journal article" date="2012" name="PLoS ONE">
        <title>Sequence and analysis of the genome of the pathogenic yeast Candida orthopsilosis.</title>
        <authorList>
            <person name="Riccombeni A."/>
            <person name="Vidanes G."/>
            <person name="Proux-Wera E."/>
            <person name="Wolfe K.H."/>
            <person name="Butler G."/>
        </authorList>
    </citation>
    <scope>NUCLEOTIDE SEQUENCE [LARGE SCALE GENOMIC DNA]</scope>
    <source>
        <strain evidence="6 7">Co 90-125</strain>
    </source>
</reference>
<sequence>MSTKSIAIIGAGPAGLAALYEFLHTNADGSSTLADPKKTYKDVSNTATSPAFANVVVFESKDKAGGIWAPATPEADLNFPPQEINEYHNPNQVRPSNDPPTGVDKATSKAPVIVQNEPNYSVTGRKSHHGPLINELEWTRSGVFPFLFTNIPTRFTRYSFLPNEQKYLDANRIIYPFLTHNELTQRFTDFINDNDLNKHIRLSTSVEKVEKHGNKWVVTARHKTPDTSEWYTESFDYVVVANGHYTVPYIPHIEGLAEYNAKFPTHLSHAKSFRELDEFKDKQVLVIGGSISTANILQYLVPVAKSVANSKRGPHGVFPYINDALVSEGIDPKPTIDFVDPETGEFHFADGSIGKYDKVVFSTGYHYHFPFFPKNDHLKLINPGNLSRVGGLYLNTFDQQDPTLGTVGITVSQLNFHTIEASAAALAGVWSGAKKLPPLEEQIEWEKNLVAERGDSLYFHYYNQHQAKDFINAVAPYFPNGRYNPIEIDGSYVTEVDKGGNYLEKLFYGLKEGEIKIEETNPSYKGNNDTRKLGVVQVSVEEAELVPT</sequence>
<name>H8X2M6_CANO9</name>
<evidence type="ECO:0000256" key="1">
    <source>
        <dbReference type="ARBA" id="ARBA00009183"/>
    </source>
</evidence>
<dbReference type="Pfam" id="PF00743">
    <property type="entry name" value="FMO-like"/>
    <property type="match status" value="1"/>
</dbReference>
<comment type="similarity">
    <text evidence="1">Belongs to the FMO family.</text>
</comment>
<keyword evidence="7" id="KW-1185">Reference proteome</keyword>
<evidence type="ECO:0000313" key="7">
    <source>
        <dbReference type="Proteomes" id="UP000005018"/>
    </source>
</evidence>
<dbReference type="Gene3D" id="3.50.50.60">
    <property type="entry name" value="FAD/NAD(P)-binding domain"/>
    <property type="match status" value="2"/>
</dbReference>
<dbReference type="InterPro" id="IPR036188">
    <property type="entry name" value="FAD/NAD-bd_sf"/>
</dbReference>
<organism evidence="6 7">
    <name type="scientific">Candida orthopsilosis (strain 90-125)</name>
    <name type="common">Yeast</name>
    <dbReference type="NCBI Taxonomy" id="1136231"/>
    <lineage>
        <taxon>Eukaryota</taxon>
        <taxon>Fungi</taxon>
        <taxon>Dikarya</taxon>
        <taxon>Ascomycota</taxon>
        <taxon>Saccharomycotina</taxon>
        <taxon>Pichiomycetes</taxon>
        <taxon>Debaryomycetaceae</taxon>
        <taxon>Candida/Lodderomyces clade</taxon>
        <taxon>Candida</taxon>
    </lineage>
</organism>
<evidence type="ECO:0000256" key="4">
    <source>
        <dbReference type="ARBA" id="ARBA00023002"/>
    </source>
</evidence>
<dbReference type="OrthoDB" id="66881at2759"/>
<dbReference type="GO" id="GO:0004499">
    <property type="term" value="F:N,N-dimethylaniline monooxygenase activity"/>
    <property type="evidence" value="ECO:0007669"/>
    <property type="project" value="InterPro"/>
</dbReference>
<keyword evidence="2" id="KW-0285">Flavoprotein</keyword>
<protein>
    <submittedName>
        <fullName evidence="6">Uncharacterized protein</fullName>
    </submittedName>
</protein>
<dbReference type="Proteomes" id="UP000005018">
    <property type="component" value="Chromosome 3"/>
</dbReference>
<dbReference type="GO" id="GO:0050661">
    <property type="term" value="F:NADP binding"/>
    <property type="evidence" value="ECO:0007669"/>
    <property type="project" value="InterPro"/>
</dbReference>